<evidence type="ECO:0000256" key="10">
    <source>
        <dbReference type="SAM" id="Phobius"/>
    </source>
</evidence>
<keyword evidence="14" id="KW-1185">Reference proteome</keyword>
<dbReference type="KEGG" id="ptrp:DCO17_08025"/>
<dbReference type="SMART" id="SM00387">
    <property type="entry name" value="HATPase_c"/>
    <property type="match status" value="1"/>
</dbReference>
<dbReference type="PANTHER" id="PTHR24421:SF59">
    <property type="entry name" value="OXYGEN SENSOR HISTIDINE KINASE NREB"/>
    <property type="match status" value="1"/>
</dbReference>
<dbReference type="GO" id="GO:0046983">
    <property type="term" value="F:protein dimerization activity"/>
    <property type="evidence" value="ECO:0007669"/>
    <property type="project" value="InterPro"/>
</dbReference>
<evidence type="ECO:0000256" key="7">
    <source>
        <dbReference type="ARBA" id="ARBA00023012"/>
    </source>
</evidence>
<evidence type="ECO:0008006" key="15">
    <source>
        <dbReference type="Google" id="ProtNLM"/>
    </source>
</evidence>
<dbReference type="Pfam" id="PF02518">
    <property type="entry name" value="HATPase_c"/>
    <property type="match status" value="1"/>
</dbReference>
<protein>
    <recommendedName>
        <fullName evidence="15">PAS domain S-box protein</fullName>
    </recommendedName>
</protein>
<dbReference type="SMART" id="SM00091">
    <property type="entry name" value="PAS"/>
    <property type="match status" value="1"/>
</dbReference>
<evidence type="ECO:0000259" key="11">
    <source>
        <dbReference type="PROSITE" id="PS50109"/>
    </source>
</evidence>
<feature type="domain" description="Histidine kinase" evidence="11">
    <location>
        <begin position="581"/>
        <end position="668"/>
    </location>
</feature>
<proteinExistence type="predicted"/>
<organism evidence="13 14">
    <name type="scientific">Polynucleobacter tropicus</name>
    <dbReference type="NCBI Taxonomy" id="1743174"/>
    <lineage>
        <taxon>Bacteria</taxon>
        <taxon>Pseudomonadati</taxon>
        <taxon>Pseudomonadota</taxon>
        <taxon>Betaproteobacteria</taxon>
        <taxon>Burkholderiales</taxon>
        <taxon>Burkholderiaceae</taxon>
        <taxon>Polynucleobacter</taxon>
    </lineage>
</organism>
<dbReference type="PROSITE" id="PS50112">
    <property type="entry name" value="PAS"/>
    <property type="match status" value="1"/>
</dbReference>
<dbReference type="GO" id="GO:0006355">
    <property type="term" value="P:regulation of DNA-templated transcription"/>
    <property type="evidence" value="ECO:0007669"/>
    <property type="project" value="InterPro"/>
</dbReference>
<gene>
    <name evidence="13" type="ORF">DCO17_08025</name>
</gene>
<evidence type="ECO:0000259" key="12">
    <source>
        <dbReference type="PROSITE" id="PS50112"/>
    </source>
</evidence>
<feature type="transmembrane region" description="Helical" evidence="10">
    <location>
        <begin position="286"/>
        <end position="308"/>
    </location>
</feature>
<dbReference type="InterPro" id="IPR005467">
    <property type="entry name" value="His_kinase_dom"/>
</dbReference>
<dbReference type="PANTHER" id="PTHR24421">
    <property type="entry name" value="NITRATE/NITRITE SENSOR PROTEIN NARX-RELATED"/>
    <property type="match status" value="1"/>
</dbReference>
<dbReference type="InterPro" id="IPR000014">
    <property type="entry name" value="PAS"/>
</dbReference>
<dbReference type="Pfam" id="PF07730">
    <property type="entry name" value="HisKA_3"/>
    <property type="match status" value="1"/>
</dbReference>
<dbReference type="InterPro" id="IPR003594">
    <property type="entry name" value="HATPase_dom"/>
</dbReference>
<keyword evidence="8 10" id="KW-0472">Membrane</keyword>
<reference evidence="13 14" key="1">
    <citation type="submission" date="2018-04" db="EMBL/GenBank/DDBJ databases">
        <title>Polynucleobacter sp. UH21B genome.</title>
        <authorList>
            <person name="Hahn M.W."/>
        </authorList>
    </citation>
    <scope>NUCLEOTIDE SEQUENCE [LARGE SCALE GENOMIC DNA]</scope>
    <source>
        <strain evidence="13 14">MWH-UH21B</strain>
    </source>
</reference>
<dbReference type="Proteomes" id="UP000503312">
    <property type="component" value="Chromosome"/>
</dbReference>
<dbReference type="SUPFAM" id="SSF55874">
    <property type="entry name" value="ATPase domain of HSP90 chaperone/DNA topoisomerase II/histidine kinase"/>
    <property type="match status" value="1"/>
</dbReference>
<evidence type="ECO:0000256" key="8">
    <source>
        <dbReference type="ARBA" id="ARBA00023136"/>
    </source>
</evidence>
<evidence type="ECO:0000256" key="1">
    <source>
        <dbReference type="ARBA" id="ARBA00004651"/>
    </source>
</evidence>
<dbReference type="AlphaFoldDB" id="A0A6M9Q233"/>
<dbReference type="CDD" id="cd00130">
    <property type="entry name" value="PAS"/>
    <property type="match status" value="1"/>
</dbReference>
<dbReference type="CDD" id="cd12914">
    <property type="entry name" value="PDC1_DGC_like"/>
    <property type="match status" value="1"/>
</dbReference>
<dbReference type="GO" id="GO:0000155">
    <property type="term" value="F:phosphorelay sensor kinase activity"/>
    <property type="evidence" value="ECO:0007669"/>
    <property type="project" value="InterPro"/>
</dbReference>
<dbReference type="GO" id="GO:0005886">
    <property type="term" value="C:plasma membrane"/>
    <property type="evidence" value="ECO:0007669"/>
    <property type="project" value="UniProtKB-SubCell"/>
</dbReference>
<evidence type="ECO:0000256" key="6">
    <source>
        <dbReference type="ARBA" id="ARBA00022989"/>
    </source>
</evidence>
<keyword evidence="7" id="KW-0902">Two-component regulatory system</keyword>
<dbReference type="NCBIfam" id="TIGR00229">
    <property type="entry name" value="sensory_box"/>
    <property type="match status" value="1"/>
</dbReference>
<keyword evidence="9" id="KW-0175">Coiled coil</keyword>
<evidence type="ECO:0000256" key="5">
    <source>
        <dbReference type="ARBA" id="ARBA00022777"/>
    </source>
</evidence>
<dbReference type="InterPro" id="IPR036890">
    <property type="entry name" value="HATPase_C_sf"/>
</dbReference>
<evidence type="ECO:0000256" key="4">
    <source>
        <dbReference type="ARBA" id="ARBA00022692"/>
    </source>
</evidence>
<dbReference type="Gene3D" id="3.30.450.20">
    <property type="entry name" value="PAS domain"/>
    <property type="match status" value="2"/>
</dbReference>
<feature type="transmembrane region" description="Helical" evidence="10">
    <location>
        <begin position="12"/>
        <end position="31"/>
    </location>
</feature>
<feature type="domain" description="PAS" evidence="12">
    <location>
        <begin position="324"/>
        <end position="377"/>
    </location>
</feature>
<evidence type="ECO:0000256" key="3">
    <source>
        <dbReference type="ARBA" id="ARBA00022679"/>
    </source>
</evidence>
<keyword evidence="6 10" id="KW-1133">Transmembrane helix</keyword>
<dbReference type="EMBL" id="CP028942">
    <property type="protein sequence ID" value="QKM65185.1"/>
    <property type="molecule type" value="Genomic_DNA"/>
</dbReference>
<evidence type="ECO:0000256" key="2">
    <source>
        <dbReference type="ARBA" id="ARBA00022475"/>
    </source>
</evidence>
<dbReference type="SUPFAM" id="SSF55785">
    <property type="entry name" value="PYP-like sensor domain (PAS domain)"/>
    <property type="match status" value="1"/>
</dbReference>
<accession>A0A6M9Q233</accession>
<dbReference type="Pfam" id="PF02743">
    <property type="entry name" value="dCache_1"/>
    <property type="match status" value="1"/>
</dbReference>
<dbReference type="InterPro" id="IPR050482">
    <property type="entry name" value="Sensor_HK_TwoCompSys"/>
</dbReference>
<keyword evidence="5" id="KW-0418">Kinase</keyword>
<dbReference type="CDD" id="cd16917">
    <property type="entry name" value="HATPase_UhpB-NarQ-NarX-like"/>
    <property type="match status" value="1"/>
</dbReference>
<dbReference type="InterPro" id="IPR033479">
    <property type="entry name" value="dCache_1"/>
</dbReference>
<keyword evidence="3" id="KW-0808">Transferase</keyword>
<keyword evidence="2" id="KW-1003">Cell membrane</keyword>
<dbReference type="InterPro" id="IPR013767">
    <property type="entry name" value="PAS_fold"/>
</dbReference>
<dbReference type="Gene3D" id="3.30.565.10">
    <property type="entry name" value="Histidine kinase-like ATPase, C-terminal domain"/>
    <property type="match status" value="1"/>
</dbReference>
<dbReference type="PROSITE" id="PS50109">
    <property type="entry name" value="HIS_KIN"/>
    <property type="match status" value="1"/>
</dbReference>
<evidence type="ECO:0000313" key="13">
    <source>
        <dbReference type="EMBL" id="QKM65185.1"/>
    </source>
</evidence>
<sequence length="676" mass="75854">MNFHGRPAYPIGFFATVTIVIVALSTTFLLWDLRKRELAHTRAETVGITKIFVEQTERSFESADLVLRGVQNRLAAPYAAQLSLDSFEIHLLLATRVLGMRQMDSLFLIDPNGYVINSSVEQPKKRIDVGSHEYYKTFLSQGGKNLFISKPIHDAQTKSWIIYLARKIISEDGVFRGLIVATIDIAHFEDVYKLMKLDYPRPVSLYRDDGILLASFPHRDNMIGERGPELGLELPRLDYGKLLFLPHLKNIGENEDLVLGAVPKFPLFIAVTNDEEEALASWRETAIPIVMSSTLVSLFIIVAAGLLIREAMRQQKLADELGMVHDRYRHTIESVMDAIIAVDEDKNIILFNPSAERMFGLEAKDVLGQPLAMLLPERFRDAHHSHVKKFGSSEVGSRAMGPQLGIVGLRSDGVEFPIESTISQTIINGKKQLTAVLRDVTERRKSEIELREMNRQLRGLSEALENIREEERARIARELHDDLGQQLTGLKLELTWLNGRIKEGRLPPEDRILEMKQQLDGAIASVRRISTELRPIILDDLGFAEAVKWLIGEFTKRTHVPVELNLNAEVCVSNSELATALFRIVQESLTNIARHAQATLVQITLDKDEHYLTLTISDNGIGLPAEMQSGGFGLVSMRERANALGAKFTMANGRLSGVVIRVEFDLDSPIFSEVNA</sequence>
<feature type="coiled-coil region" evidence="9">
    <location>
        <begin position="443"/>
        <end position="474"/>
    </location>
</feature>
<dbReference type="Pfam" id="PF00989">
    <property type="entry name" value="PAS"/>
    <property type="match status" value="1"/>
</dbReference>
<dbReference type="Gene3D" id="1.20.5.1930">
    <property type="match status" value="1"/>
</dbReference>
<dbReference type="RefSeq" id="WP_173956224.1">
    <property type="nucleotide sequence ID" value="NZ_CP028942.1"/>
</dbReference>
<evidence type="ECO:0000256" key="9">
    <source>
        <dbReference type="SAM" id="Coils"/>
    </source>
</evidence>
<keyword evidence="4 10" id="KW-0812">Transmembrane</keyword>
<evidence type="ECO:0000313" key="14">
    <source>
        <dbReference type="Proteomes" id="UP000503312"/>
    </source>
</evidence>
<comment type="subcellular location">
    <subcellularLocation>
        <location evidence="1">Cell membrane</location>
        <topology evidence="1">Multi-pass membrane protein</topology>
    </subcellularLocation>
</comment>
<name>A0A6M9Q233_9BURK</name>
<dbReference type="InterPro" id="IPR011712">
    <property type="entry name" value="Sig_transdc_His_kin_sub3_dim/P"/>
</dbReference>
<dbReference type="InterPro" id="IPR035965">
    <property type="entry name" value="PAS-like_dom_sf"/>
</dbReference>